<dbReference type="OrthoDB" id="5562676at2759"/>
<feature type="compositionally biased region" description="Polar residues" evidence="1">
    <location>
        <begin position="204"/>
        <end position="215"/>
    </location>
</feature>
<feature type="compositionally biased region" description="Basic and acidic residues" evidence="1">
    <location>
        <begin position="280"/>
        <end position="289"/>
    </location>
</feature>
<sequence length="309" mass="34551">MRLFLLPVSTRRTLLYCQRAPAIPKKQTISERIQSKAARTWADWEKKPGGWQKLVVGYGNQALRRIPYEEWGLKSVPPLSTARKEDEQAGKIKVEVVYPKSLIKAETITSILHTLSTERESLHKKRLLLCFLGMPLTIPVGIIPIVPNIPFFYLVYRAWSHWRALAGGRHIQFLLQNKLITPVSSPVLDQVYADQDHPLPSAAEPTTTTGTSANLPESPIITEHPSPEKAPNHPEGETLLLSQENAQRITRLLDLPQLEVEIERAIWQVETAIAAQNSEKSGKASEKQPEGGATSPPPASITEHDKKKQ</sequence>
<keyword evidence="2" id="KW-1133">Transmembrane helix</keyword>
<keyword evidence="3" id="KW-1185">Reference proteome</keyword>
<protein>
    <recommendedName>
        <fullName evidence="5">Mitochondrial K+-H+ exchange-related-domain-containing protein</fullName>
    </recommendedName>
</protein>
<reference evidence="4" key="1">
    <citation type="journal article" date="2019" name="Mol. Biol. Evol.">
        <title>Blast fungal genomes show frequent chromosomal changes, gene gains and losses, and effector gene turnover.</title>
        <authorList>
            <person name="Gomez Luciano L.B."/>
            <person name="Jason Tsai I."/>
            <person name="Chuma I."/>
            <person name="Tosa Y."/>
            <person name="Chen Y.H."/>
            <person name="Li J.Y."/>
            <person name="Li M.Y."/>
            <person name="Jade Lu M.Y."/>
            <person name="Nakayashiki H."/>
            <person name="Li W.H."/>
        </authorList>
    </citation>
    <scope>NUCLEOTIDE SEQUENCE</scope>
    <source>
        <strain evidence="4">NI907</strain>
    </source>
</reference>
<dbReference type="InterPro" id="IPR018786">
    <property type="entry name" value="Mit_KHE1"/>
</dbReference>
<accession>A0A6P8BIN7</accession>
<feature type="compositionally biased region" description="Basic and acidic residues" evidence="1">
    <location>
        <begin position="225"/>
        <end position="235"/>
    </location>
</feature>
<dbReference type="Proteomes" id="UP000515153">
    <property type="component" value="Unplaced"/>
</dbReference>
<dbReference type="KEGG" id="pgri:PgNI_01831"/>
<dbReference type="AlphaFoldDB" id="A0A6P8BIN7"/>
<organism evidence="3 4">
    <name type="scientific">Pyricularia grisea</name>
    <name type="common">Crabgrass-specific blast fungus</name>
    <name type="synonym">Magnaporthe grisea</name>
    <dbReference type="NCBI Taxonomy" id="148305"/>
    <lineage>
        <taxon>Eukaryota</taxon>
        <taxon>Fungi</taxon>
        <taxon>Dikarya</taxon>
        <taxon>Ascomycota</taxon>
        <taxon>Pezizomycotina</taxon>
        <taxon>Sordariomycetes</taxon>
        <taxon>Sordariomycetidae</taxon>
        <taxon>Magnaporthales</taxon>
        <taxon>Pyriculariaceae</taxon>
        <taxon>Pyricularia</taxon>
    </lineage>
</organism>
<gene>
    <name evidence="4" type="ORF">PgNI_01831</name>
</gene>
<dbReference type="GeneID" id="41956815"/>
<evidence type="ECO:0000256" key="1">
    <source>
        <dbReference type="SAM" id="MobiDB-lite"/>
    </source>
</evidence>
<evidence type="ECO:0000313" key="3">
    <source>
        <dbReference type="Proteomes" id="UP000515153"/>
    </source>
</evidence>
<feature type="region of interest" description="Disordered" evidence="1">
    <location>
        <begin position="275"/>
        <end position="309"/>
    </location>
</feature>
<dbReference type="RefSeq" id="XP_030987002.1">
    <property type="nucleotide sequence ID" value="XM_031121903.1"/>
</dbReference>
<reference evidence="4" key="3">
    <citation type="submission" date="2025-08" db="UniProtKB">
        <authorList>
            <consortium name="RefSeq"/>
        </authorList>
    </citation>
    <scope>IDENTIFICATION</scope>
    <source>
        <strain evidence="4">NI907</strain>
    </source>
</reference>
<evidence type="ECO:0000313" key="4">
    <source>
        <dbReference type="RefSeq" id="XP_030987002.1"/>
    </source>
</evidence>
<feature type="region of interest" description="Disordered" evidence="1">
    <location>
        <begin position="197"/>
        <end position="235"/>
    </location>
</feature>
<dbReference type="Pfam" id="PF10173">
    <property type="entry name" value="Mit_KHE1"/>
    <property type="match status" value="1"/>
</dbReference>
<dbReference type="PANTHER" id="PTHR28062">
    <property type="entry name" value="K+-H+ EXCHANGE-LIKE PROTEIN"/>
    <property type="match status" value="1"/>
</dbReference>
<dbReference type="PANTHER" id="PTHR28062:SF1">
    <property type="entry name" value="TRANSMEMBRANE PROTEIN"/>
    <property type="match status" value="1"/>
</dbReference>
<dbReference type="GO" id="GO:1902600">
    <property type="term" value="P:proton transmembrane transport"/>
    <property type="evidence" value="ECO:0007669"/>
    <property type="project" value="TreeGrafter"/>
</dbReference>
<name>A0A6P8BIN7_PYRGI</name>
<evidence type="ECO:0000256" key="2">
    <source>
        <dbReference type="SAM" id="Phobius"/>
    </source>
</evidence>
<proteinExistence type="predicted"/>
<dbReference type="GO" id="GO:0006813">
    <property type="term" value="P:potassium ion transport"/>
    <property type="evidence" value="ECO:0007669"/>
    <property type="project" value="TreeGrafter"/>
</dbReference>
<keyword evidence="2" id="KW-0472">Membrane</keyword>
<keyword evidence="2" id="KW-0812">Transmembrane</keyword>
<evidence type="ECO:0008006" key="5">
    <source>
        <dbReference type="Google" id="ProtNLM"/>
    </source>
</evidence>
<dbReference type="GO" id="GO:0005743">
    <property type="term" value="C:mitochondrial inner membrane"/>
    <property type="evidence" value="ECO:0007669"/>
    <property type="project" value="TreeGrafter"/>
</dbReference>
<feature type="transmembrane region" description="Helical" evidence="2">
    <location>
        <begin position="127"/>
        <end position="146"/>
    </location>
</feature>
<reference evidence="4" key="2">
    <citation type="submission" date="2019-10" db="EMBL/GenBank/DDBJ databases">
        <authorList>
            <consortium name="NCBI Genome Project"/>
        </authorList>
    </citation>
    <scope>NUCLEOTIDE SEQUENCE</scope>
    <source>
        <strain evidence="4">NI907</strain>
    </source>
</reference>